<dbReference type="PROSITE" id="PS00893">
    <property type="entry name" value="NUDIX_BOX"/>
    <property type="match status" value="1"/>
</dbReference>
<feature type="domain" description="Nudix hydrolase" evidence="6">
    <location>
        <begin position="30"/>
        <end position="164"/>
    </location>
</feature>
<dbReference type="STRING" id="604330.SAMN04489857_0120"/>
<keyword evidence="8" id="KW-1185">Reference proteome</keyword>
<keyword evidence="3 5" id="KW-0378">Hydrolase</keyword>
<evidence type="ECO:0000259" key="6">
    <source>
        <dbReference type="PROSITE" id="PS51462"/>
    </source>
</evidence>
<reference evidence="8" key="1">
    <citation type="submission" date="2016-10" db="EMBL/GenBank/DDBJ databases">
        <authorList>
            <person name="Varghese N."/>
            <person name="Submissions S."/>
        </authorList>
    </citation>
    <scope>NUCLEOTIDE SEQUENCE [LARGE SCALE GENOMIC DNA]</scope>
    <source>
        <strain evidence="8">DSM 22619</strain>
    </source>
</reference>
<dbReference type="GO" id="GO:0016787">
    <property type="term" value="F:hydrolase activity"/>
    <property type="evidence" value="ECO:0007669"/>
    <property type="project" value="UniProtKB-KW"/>
</dbReference>
<dbReference type="EMBL" id="FMZL01000012">
    <property type="protein sequence ID" value="SDC38726.1"/>
    <property type="molecule type" value="Genomic_DNA"/>
</dbReference>
<dbReference type="Pfam" id="PF00293">
    <property type="entry name" value="NUDIX"/>
    <property type="match status" value="1"/>
</dbReference>
<evidence type="ECO:0000313" key="8">
    <source>
        <dbReference type="Proteomes" id="UP000198528"/>
    </source>
</evidence>
<dbReference type="InterPro" id="IPR020476">
    <property type="entry name" value="Nudix_hydrolase"/>
</dbReference>
<dbReference type="PROSITE" id="PS51462">
    <property type="entry name" value="NUDIX"/>
    <property type="match status" value="1"/>
</dbReference>
<dbReference type="InterPro" id="IPR020084">
    <property type="entry name" value="NUDIX_hydrolase_CS"/>
</dbReference>
<protein>
    <submittedName>
        <fullName evidence="7">Mutator mutT protein</fullName>
    </submittedName>
</protein>
<keyword evidence="4" id="KW-0460">Magnesium</keyword>
<dbReference type="SUPFAM" id="SSF55811">
    <property type="entry name" value="Nudix"/>
    <property type="match status" value="1"/>
</dbReference>
<evidence type="ECO:0000256" key="5">
    <source>
        <dbReference type="RuleBase" id="RU003476"/>
    </source>
</evidence>
<evidence type="ECO:0000256" key="3">
    <source>
        <dbReference type="ARBA" id="ARBA00022801"/>
    </source>
</evidence>
<dbReference type="InterPro" id="IPR015797">
    <property type="entry name" value="NUDIX_hydrolase-like_dom_sf"/>
</dbReference>
<dbReference type="PRINTS" id="PR00502">
    <property type="entry name" value="NUDIXFAMILY"/>
</dbReference>
<evidence type="ECO:0000256" key="4">
    <source>
        <dbReference type="ARBA" id="ARBA00022842"/>
    </source>
</evidence>
<dbReference type="AlphaFoldDB" id="A0A1G6L800"/>
<evidence type="ECO:0000256" key="1">
    <source>
        <dbReference type="ARBA" id="ARBA00001946"/>
    </source>
</evidence>
<dbReference type="Proteomes" id="UP000198528">
    <property type="component" value="Unassembled WGS sequence"/>
</dbReference>
<dbReference type="CDD" id="cd04693">
    <property type="entry name" value="NUDIX_Hydrolase"/>
    <property type="match status" value="1"/>
</dbReference>
<comment type="cofactor">
    <cofactor evidence="1">
        <name>Mg(2+)</name>
        <dbReference type="ChEBI" id="CHEBI:18420"/>
    </cofactor>
</comment>
<evidence type="ECO:0000256" key="2">
    <source>
        <dbReference type="ARBA" id="ARBA00005582"/>
    </source>
</evidence>
<dbReference type="PANTHER" id="PTHR43046">
    <property type="entry name" value="GDP-MANNOSE MANNOSYL HYDROLASE"/>
    <property type="match status" value="1"/>
</dbReference>
<evidence type="ECO:0000313" key="7">
    <source>
        <dbReference type="EMBL" id="SDC38726.1"/>
    </source>
</evidence>
<name>A0A1G6L800_9ACTN</name>
<organism evidence="7 8">
    <name type="scientific">Parafannyhessea umbonata</name>
    <dbReference type="NCBI Taxonomy" id="604330"/>
    <lineage>
        <taxon>Bacteria</taxon>
        <taxon>Bacillati</taxon>
        <taxon>Actinomycetota</taxon>
        <taxon>Coriobacteriia</taxon>
        <taxon>Coriobacteriales</taxon>
        <taxon>Atopobiaceae</taxon>
        <taxon>Parafannyhessea</taxon>
    </lineage>
</organism>
<dbReference type="RefSeq" id="WP_218118093.1">
    <property type="nucleotide sequence ID" value="NZ_FMZL01000012.1"/>
</dbReference>
<comment type="similarity">
    <text evidence="2 5">Belongs to the Nudix hydrolase family.</text>
</comment>
<gene>
    <name evidence="7" type="ORF">SAMN04487824_11216</name>
</gene>
<proteinExistence type="inferred from homology"/>
<dbReference type="InterPro" id="IPR000086">
    <property type="entry name" value="NUDIX_hydrolase_dom"/>
</dbReference>
<sequence length="187" mass="20599">MEERIDIYDEDGRPTGRTMARKGSFLHEGEYMLYVLAIIEDASGRILITRRALDKHWAAGWWEVTGGGVMAGETSAAAVVREVREETGLDVSAEPLAPVWRYCNVDLARGDNYIVDIYHFHLHFSPDDVRLQRREAIGCQLATREQIDALAADGVFLHYERLRQALAAEADGAPAPVPLAAPPAAGA</sequence>
<accession>A0A1G6L800</accession>
<dbReference type="Gene3D" id="3.90.79.10">
    <property type="entry name" value="Nucleoside Triphosphate Pyrophosphohydrolase"/>
    <property type="match status" value="1"/>
</dbReference>
<dbReference type="PANTHER" id="PTHR43046:SF12">
    <property type="entry name" value="GDP-MANNOSE MANNOSYL HYDROLASE"/>
    <property type="match status" value="1"/>
</dbReference>